<accession>A0A2S2E0F3</accession>
<organism evidence="2 3">
    <name type="scientific">Saliniradius amylolyticus</name>
    <dbReference type="NCBI Taxonomy" id="2183582"/>
    <lineage>
        <taxon>Bacteria</taxon>
        <taxon>Pseudomonadati</taxon>
        <taxon>Pseudomonadota</taxon>
        <taxon>Gammaproteobacteria</taxon>
        <taxon>Alteromonadales</taxon>
        <taxon>Alteromonadaceae</taxon>
        <taxon>Saliniradius</taxon>
    </lineage>
</organism>
<dbReference type="KEGG" id="salh:HMF8227_00252"/>
<feature type="transmembrane region" description="Helical" evidence="1">
    <location>
        <begin position="31"/>
        <end position="48"/>
    </location>
</feature>
<gene>
    <name evidence="2" type="ORF">HMF8227_00252</name>
</gene>
<evidence type="ECO:0000256" key="1">
    <source>
        <dbReference type="SAM" id="Phobius"/>
    </source>
</evidence>
<dbReference type="EMBL" id="CP029347">
    <property type="protein sequence ID" value="AWL10760.1"/>
    <property type="molecule type" value="Genomic_DNA"/>
</dbReference>
<dbReference type="AlphaFoldDB" id="A0A2S2E0F3"/>
<proteinExistence type="predicted"/>
<dbReference type="RefSeq" id="WP_109338450.1">
    <property type="nucleotide sequence ID" value="NZ_CP029347.1"/>
</dbReference>
<reference evidence="2 3" key="1">
    <citation type="submission" date="2018-05" db="EMBL/GenBank/DDBJ databases">
        <title>Salinimonas sp. HMF8227 Genome sequencing and assembly.</title>
        <authorList>
            <person name="Kang H."/>
            <person name="Kang J."/>
            <person name="Cha I."/>
            <person name="Kim H."/>
            <person name="Joh K."/>
        </authorList>
    </citation>
    <scope>NUCLEOTIDE SEQUENCE [LARGE SCALE GENOMIC DNA]</scope>
    <source>
        <strain evidence="2 3">HMF8227</strain>
    </source>
</reference>
<keyword evidence="1" id="KW-1133">Transmembrane helix</keyword>
<keyword evidence="1" id="KW-0812">Transmembrane</keyword>
<sequence>MVYLVILALLSAWLCWWIAVRKGRRGTGWFLVGLILGPLAIIAQLVLFKIQNGSDKDDINQMSALKSSIANGERSRVVELLAVRQWSESELSYLAELADLNGQPAIKSLIEQKARGEG</sequence>
<keyword evidence="1" id="KW-0472">Membrane</keyword>
<dbReference type="OrthoDB" id="6053908at2"/>
<protein>
    <submittedName>
        <fullName evidence="2">Uncharacterized protein</fullName>
    </submittedName>
</protein>
<evidence type="ECO:0000313" key="2">
    <source>
        <dbReference type="EMBL" id="AWL10760.1"/>
    </source>
</evidence>
<evidence type="ECO:0000313" key="3">
    <source>
        <dbReference type="Proteomes" id="UP000245728"/>
    </source>
</evidence>
<name>A0A2S2E0F3_9ALTE</name>
<keyword evidence="3" id="KW-1185">Reference proteome</keyword>
<dbReference type="Proteomes" id="UP000245728">
    <property type="component" value="Chromosome"/>
</dbReference>